<evidence type="ECO:0000259" key="17">
    <source>
        <dbReference type="PROSITE" id="PS50106"/>
    </source>
</evidence>
<keyword evidence="7" id="KW-0732">Signal</keyword>
<dbReference type="InterPro" id="IPR051201">
    <property type="entry name" value="Chloro_Bact_Ser_Proteases"/>
</dbReference>
<evidence type="ECO:0000256" key="12">
    <source>
        <dbReference type="ARBA" id="ARBA00023016"/>
    </source>
</evidence>
<dbReference type="Pfam" id="PF13365">
    <property type="entry name" value="Trypsin_2"/>
    <property type="match status" value="1"/>
</dbReference>
<keyword evidence="16" id="KW-0472">Membrane</keyword>
<organism evidence="18">
    <name type="scientific">Candidatus Tisiphia endosymbiont of Sergentomyia squamirostris</name>
    <dbReference type="NCBI Taxonomy" id="3113639"/>
    <lineage>
        <taxon>Bacteria</taxon>
        <taxon>Pseudomonadati</taxon>
        <taxon>Pseudomonadota</taxon>
        <taxon>Alphaproteobacteria</taxon>
        <taxon>Rickettsiales</taxon>
        <taxon>Rickettsiaceae</taxon>
        <taxon>Rickettsieae</taxon>
        <taxon>Candidatus Tisiphia</taxon>
    </lineage>
</organism>
<comment type="catalytic activity">
    <reaction evidence="1">
        <text>Acts on substrates that are at least partially unfolded. The cleavage site P1 residue is normally between a pair of hydrophobic residues, such as Val-|-Val.</text>
        <dbReference type="EC" id="3.4.21.107"/>
    </reaction>
</comment>
<dbReference type="CDD" id="cd10839">
    <property type="entry name" value="cpPDZ1_DegP-like"/>
    <property type="match status" value="1"/>
</dbReference>
<dbReference type="Pfam" id="PF13180">
    <property type="entry name" value="PDZ_2"/>
    <property type="match status" value="1"/>
</dbReference>
<dbReference type="PRINTS" id="PR00834">
    <property type="entry name" value="PROTEASES2C"/>
</dbReference>
<evidence type="ECO:0000256" key="11">
    <source>
        <dbReference type="ARBA" id="ARBA00022825"/>
    </source>
</evidence>
<dbReference type="Gene3D" id="2.40.10.120">
    <property type="match status" value="1"/>
</dbReference>
<dbReference type="GO" id="GO:0004252">
    <property type="term" value="F:serine-type endopeptidase activity"/>
    <property type="evidence" value="ECO:0007669"/>
    <property type="project" value="InterPro"/>
</dbReference>
<dbReference type="InterPro" id="IPR036034">
    <property type="entry name" value="PDZ_sf"/>
</dbReference>
<keyword evidence="11" id="KW-0720">Serine protease</keyword>
<dbReference type="EC" id="3.4.21.107" evidence="4"/>
<dbReference type="Gene3D" id="2.30.42.10">
    <property type="match status" value="1"/>
</dbReference>
<evidence type="ECO:0000256" key="10">
    <source>
        <dbReference type="ARBA" id="ARBA00022801"/>
    </source>
</evidence>
<comment type="similarity">
    <text evidence="3">Belongs to the peptidase S1C family.</text>
</comment>
<dbReference type="InterPro" id="IPR001478">
    <property type="entry name" value="PDZ"/>
</dbReference>
<dbReference type="SUPFAM" id="SSF50156">
    <property type="entry name" value="PDZ domain-like"/>
    <property type="match status" value="2"/>
</dbReference>
<keyword evidence="8" id="KW-0677">Repeat</keyword>
<evidence type="ECO:0000256" key="4">
    <source>
        <dbReference type="ARBA" id="ARBA00013035"/>
    </source>
</evidence>
<evidence type="ECO:0000256" key="8">
    <source>
        <dbReference type="ARBA" id="ARBA00022737"/>
    </source>
</evidence>
<comment type="subcellular location">
    <subcellularLocation>
        <location evidence="2">Periplasm</location>
    </subcellularLocation>
</comment>
<feature type="active site" description="Charge relay system" evidence="14">
    <location>
        <position position="258"/>
    </location>
</feature>
<proteinExistence type="inferred from homology"/>
<evidence type="ECO:0000256" key="14">
    <source>
        <dbReference type="PIRSR" id="PIRSR611782-1"/>
    </source>
</evidence>
<dbReference type="InterPro" id="IPR011782">
    <property type="entry name" value="Pept_S1C_Do"/>
</dbReference>
<feature type="domain" description="PDZ" evidence="17">
    <location>
        <begin position="314"/>
        <end position="393"/>
    </location>
</feature>
<dbReference type="InterPro" id="IPR009003">
    <property type="entry name" value="Peptidase_S1_PA"/>
</dbReference>
<feature type="binding site" evidence="15">
    <location>
        <position position="151"/>
    </location>
    <ligand>
        <name>substrate</name>
    </ligand>
</feature>
<accession>A0AAT9G7R3</accession>
<evidence type="ECO:0000256" key="9">
    <source>
        <dbReference type="ARBA" id="ARBA00022764"/>
    </source>
</evidence>
<keyword evidence="16" id="KW-1133">Transmembrane helix</keyword>
<dbReference type="GO" id="GO:0042597">
    <property type="term" value="C:periplasmic space"/>
    <property type="evidence" value="ECO:0007669"/>
    <property type="project" value="UniProtKB-SubCell"/>
</dbReference>
<dbReference type="GO" id="GO:0006508">
    <property type="term" value="P:proteolysis"/>
    <property type="evidence" value="ECO:0007669"/>
    <property type="project" value="UniProtKB-KW"/>
</dbReference>
<evidence type="ECO:0000256" key="2">
    <source>
        <dbReference type="ARBA" id="ARBA00004418"/>
    </source>
</evidence>
<name>A0AAT9G7R3_9RICK</name>
<dbReference type="AlphaFoldDB" id="A0AAT9G7R3"/>
<evidence type="ECO:0000256" key="6">
    <source>
        <dbReference type="ARBA" id="ARBA00022670"/>
    </source>
</evidence>
<keyword evidence="6" id="KW-0645">Protease</keyword>
<dbReference type="Gene3D" id="2.30.42.60">
    <property type="match status" value="1"/>
</dbReference>
<feature type="active site" description="Charge relay system" evidence="14">
    <location>
        <position position="181"/>
    </location>
</feature>
<evidence type="ECO:0000256" key="3">
    <source>
        <dbReference type="ARBA" id="ARBA00010541"/>
    </source>
</evidence>
<evidence type="ECO:0000256" key="16">
    <source>
        <dbReference type="SAM" id="Phobius"/>
    </source>
</evidence>
<dbReference type="EMBL" id="AP029170">
    <property type="protein sequence ID" value="BFD45835.1"/>
    <property type="molecule type" value="Genomic_DNA"/>
</dbReference>
<evidence type="ECO:0000256" key="7">
    <source>
        <dbReference type="ARBA" id="ARBA00022729"/>
    </source>
</evidence>
<evidence type="ECO:0000256" key="13">
    <source>
        <dbReference type="ARBA" id="ARBA00032850"/>
    </source>
</evidence>
<evidence type="ECO:0000256" key="15">
    <source>
        <dbReference type="PIRSR" id="PIRSR611782-2"/>
    </source>
</evidence>
<protein>
    <recommendedName>
        <fullName evidence="5">Probable periplasmic serine endoprotease DegP-like</fullName>
        <ecNumber evidence="4">3.4.21.107</ecNumber>
    </recommendedName>
    <alternativeName>
        <fullName evidence="13">Protease Do</fullName>
    </alternativeName>
</protein>
<evidence type="ECO:0000313" key="18">
    <source>
        <dbReference type="EMBL" id="BFD45835.1"/>
    </source>
</evidence>
<evidence type="ECO:0000256" key="5">
    <source>
        <dbReference type="ARBA" id="ARBA00013958"/>
    </source>
</evidence>
<reference evidence="18" key="1">
    <citation type="submission" date="2024-01" db="EMBL/GenBank/DDBJ databases">
        <title>Sequencing the genomes of a sandfly, Sergentomyia squamirostris, and its two endosymbionts.</title>
        <authorList>
            <person name="Itokawa K."/>
            <person name="Sanjoba C."/>
        </authorList>
    </citation>
    <scope>NUCLEOTIDE SEQUENCE</scope>
    <source>
        <strain evidence="18">RiSSQ</strain>
    </source>
</reference>
<keyword evidence="16" id="KW-0812">Transmembrane</keyword>
<feature type="binding site" evidence="15">
    <location>
        <begin position="256"/>
        <end position="258"/>
    </location>
    <ligand>
        <name>substrate</name>
    </ligand>
</feature>
<keyword evidence="12" id="KW-0346">Stress response</keyword>
<dbReference type="SMART" id="SM00228">
    <property type="entry name" value="PDZ"/>
    <property type="match status" value="2"/>
</dbReference>
<gene>
    <name evidence="18" type="ORF">DMENIID0002_04810</name>
</gene>
<feature type="binding site" evidence="15">
    <location>
        <position position="181"/>
    </location>
    <ligand>
        <name>substrate</name>
    </ligand>
</feature>
<dbReference type="InterPro" id="IPR001940">
    <property type="entry name" value="Peptidase_S1C"/>
</dbReference>
<keyword evidence="9" id="KW-0574">Periplasm</keyword>
<feature type="active site" description="Charge relay system" evidence="14">
    <location>
        <position position="151"/>
    </location>
</feature>
<sequence length="526" mass="57918">MISNWVDDMVQNICKFNNLLRYLIVTFLMTMWLASSIFAENIQPSKITPEESNNLQSVPIKIPESHNYSFADIVEPLIPAVVNVYTVQYNQKLEDSHKKSFERFPFDHFNELLERFNLPFDFDEMYSNPKSVPLGSGFIIDPTGFIVTNHHVVANADEIHIKLTDNRELSAKLVGSDKKTDLALLKIEIETPLPFVKFGDSSKARVGDQVIAIGNPFGRLGGTVTAGIISSKGRDIDNTNGIVDDFIQTDAAINNGNSGGPMFNINGEVIGVNTAIFSPSGTSIGIGFAIPSNTAKSIIDQLRQNGKINRGRLGVVIQEVTNEIAEGFELKEASGALVVEVQKDGPADKFGIKSGDVIIEFAEQPVKNSRRLQIMVAETTVDQEVKIIVVRNGKNQELSGKISSEEDIEPKKVNDKVSDKTSDNKFSVVKNNVTFSNLTDNLKRKFAIKSKVEGIIVTDIAKDGKNYGFKIGDLVIASNQQPIASIDQLNVLYDNAQSIKKQNIILLVQRRGVSMFIALPVSKSEN</sequence>
<dbReference type="FunFam" id="2.40.10.120:FF:000007">
    <property type="entry name" value="Periplasmic serine endoprotease DegP-like"/>
    <property type="match status" value="1"/>
</dbReference>
<dbReference type="PANTHER" id="PTHR43343:SF3">
    <property type="entry name" value="PROTEASE DO-LIKE 8, CHLOROPLASTIC"/>
    <property type="match status" value="1"/>
</dbReference>
<dbReference type="SUPFAM" id="SSF50494">
    <property type="entry name" value="Trypsin-like serine proteases"/>
    <property type="match status" value="1"/>
</dbReference>
<dbReference type="PANTHER" id="PTHR43343">
    <property type="entry name" value="PEPTIDASE S12"/>
    <property type="match status" value="1"/>
</dbReference>
<dbReference type="PROSITE" id="PS50106">
    <property type="entry name" value="PDZ"/>
    <property type="match status" value="1"/>
</dbReference>
<evidence type="ECO:0000256" key="1">
    <source>
        <dbReference type="ARBA" id="ARBA00001772"/>
    </source>
</evidence>
<feature type="transmembrane region" description="Helical" evidence="16">
    <location>
        <begin position="19"/>
        <end position="39"/>
    </location>
</feature>
<dbReference type="NCBIfam" id="TIGR02037">
    <property type="entry name" value="degP_htrA_DO"/>
    <property type="match status" value="1"/>
</dbReference>
<keyword evidence="10" id="KW-0378">Hydrolase</keyword>